<dbReference type="InterPro" id="IPR002823">
    <property type="entry name" value="DUF112_TM"/>
</dbReference>
<proteinExistence type="predicted"/>
<keyword evidence="1" id="KW-0472">Membrane</keyword>
<dbReference type="PANTHER" id="PTHR35342">
    <property type="entry name" value="TRICARBOXYLIC TRANSPORT PROTEIN"/>
    <property type="match status" value="1"/>
</dbReference>
<comment type="caution">
    <text evidence="3">The sequence shown here is derived from an EMBL/GenBank/DDBJ whole genome shotgun (WGS) entry which is preliminary data.</text>
</comment>
<feature type="transmembrane region" description="Helical" evidence="1">
    <location>
        <begin position="51"/>
        <end position="80"/>
    </location>
</feature>
<evidence type="ECO:0000256" key="1">
    <source>
        <dbReference type="SAM" id="Phobius"/>
    </source>
</evidence>
<dbReference type="Pfam" id="PF01970">
    <property type="entry name" value="TctA"/>
    <property type="match status" value="1"/>
</dbReference>
<name>X1UTE3_9ZZZZ</name>
<evidence type="ECO:0000313" key="3">
    <source>
        <dbReference type="EMBL" id="GAJ20734.1"/>
    </source>
</evidence>
<dbReference type="PANTHER" id="PTHR35342:SF5">
    <property type="entry name" value="TRICARBOXYLIC TRANSPORT PROTEIN"/>
    <property type="match status" value="1"/>
</dbReference>
<dbReference type="EMBL" id="BARW01036809">
    <property type="protein sequence ID" value="GAJ20734.1"/>
    <property type="molecule type" value="Genomic_DNA"/>
</dbReference>
<sequence>GLLLAAYKGSTFGGEITAISFGIPGTPASIVATFDGYKLTKMGYPKKAMDTALYTSFVADLFSDVLTILIVVPLAALSVAFGPRELFTLMLLALIMIILLIENHKPIRALCSILIGLFLASIGPDPITGGFRFIFGFNFLLGGIEFVPFLIGMVALSLIWTNIGLIIKQIGVFGSYSQQKKEEMLISRKPDDYLTFKEWLKFWREI</sequence>
<accession>X1UTE3</accession>
<dbReference type="AlphaFoldDB" id="X1UTE3"/>
<organism evidence="3">
    <name type="scientific">marine sediment metagenome</name>
    <dbReference type="NCBI Taxonomy" id="412755"/>
    <lineage>
        <taxon>unclassified sequences</taxon>
        <taxon>metagenomes</taxon>
        <taxon>ecological metagenomes</taxon>
    </lineage>
</organism>
<feature type="transmembrane region" description="Helical" evidence="1">
    <location>
        <begin position="86"/>
        <end position="102"/>
    </location>
</feature>
<evidence type="ECO:0000259" key="2">
    <source>
        <dbReference type="Pfam" id="PF01970"/>
    </source>
</evidence>
<feature type="non-terminal residue" evidence="3">
    <location>
        <position position="1"/>
    </location>
</feature>
<feature type="non-terminal residue" evidence="3">
    <location>
        <position position="206"/>
    </location>
</feature>
<protein>
    <recommendedName>
        <fullName evidence="2">DUF112 domain-containing protein</fullName>
    </recommendedName>
</protein>
<reference evidence="3" key="1">
    <citation type="journal article" date="2014" name="Front. Microbiol.">
        <title>High frequency of phylogenetically diverse reductive dehalogenase-homologous genes in deep subseafloor sedimentary metagenomes.</title>
        <authorList>
            <person name="Kawai M."/>
            <person name="Futagami T."/>
            <person name="Toyoda A."/>
            <person name="Takaki Y."/>
            <person name="Nishi S."/>
            <person name="Hori S."/>
            <person name="Arai W."/>
            <person name="Tsubouchi T."/>
            <person name="Morono Y."/>
            <person name="Uchiyama I."/>
            <person name="Ito T."/>
            <person name="Fujiyama A."/>
            <person name="Inagaki F."/>
            <person name="Takami H."/>
        </authorList>
    </citation>
    <scope>NUCLEOTIDE SEQUENCE</scope>
    <source>
        <strain evidence="3">Expedition CK06-06</strain>
    </source>
</reference>
<feature type="transmembrane region" description="Helical" evidence="1">
    <location>
        <begin position="133"/>
        <end position="160"/>
    </location>
</feature>
<feature type="domain" description="DUF112" evidence="2">
    <location>
        <begin position="2"/>
        <end position="184"/>
    </location>
</feature>
<gene>
    <name evidence="3" type="ORF">S12H4_57029</name>
</gene>
<keyword evidence="1" id="KW-1133">Transmembrane helix</keyword>
<keyword evidence="1" id="KW-0812">Transmembrane</keyword>
<feature type="transmembrane region" description="Helical" evidence="1">
    <location>
        <begin position="109"/>
        <end position="127"/>
    </location>
</feature>